<dbReference type="InterPro" id="IPR002513">
    <property type="entry name" value="Tn3_Tnp_DDE_dom"/>
</dbReference>
<evidence type="ECO:0000256" key="4">
    <source>
        <dbReference type="ARBA" id="ARBA00023172"/>
    </source>
</evidence>
<dbReference type="eggNOG" id="COG4644">
    <property type="taxonomic scope" value="Bacteria"/>
</dbReference>
<reference evidence="7 8" key="2">
    <citation type="journal article" date="2016" name="Sci. Rep.">
        <title>A novel serine protease, Sep1, from Bacillus firmus DS-1 has nematicidal activity and degrades multiple intestinal-associated nematode proteins.</title>
        <authorList>
            <person name="Geng C."/>
            <person name="Nie X."/>
            <person name="Tang Z."/>
            <person name="Zhang Y."/>
            <person name="Lin J."/>
            <person name="Sun M."/>
            <person name="Peng D."/>
        </authorList>
    </citation>
    <scope>NUCLEOTIDE SEQUENCE [LARGE SCALE GENOMIC DNA]</scope>
    <source>
        <strain evidence="7 8">DS1</strain>
    </source>
</reference>
<dbReference type="GO" id="GO:0004803">
    <property type="term" value="F:transposase activity"/>
    <property type="evidence" value="ECO:0007669"/>
    <property type="project" value="InterPro"/>
</dbReference>
<comment type="caution">
    <text evidence="7">The sequence shown here is derived from an EMBL/GenBank/DDBJ whole genome shotgun (WGS) entry which is preliminary data.</text>
</comment>
<keyword evidence="4" id="KW-0233">DNA recombination</keyword>
<name>W7KS68_CYTFI</name>
<evidence type="ECO:0000259" key="5">
    <source>
        <dbReference type="Pfam" id="PF01526"/>
    </source>
</evidence>
<dbReference type="Pfam" id="PF01526">
    <property type="entry name" value="DDE_Tnp_Tn3"/>
    <property type="match status" value="1"/>
</dbReference>
<dbReference type="InterPro" id="IPR047653">
    <property type="entry name" value="Tn3-like_transpos"/>
</dbReference>
<dbReference type="Pfam" id="PF13700">
    <property type="entry name" value="DUF4158"/>
    <property type="match status" value="1"/>
</dbReference>
<feature type="domain" description="DUF4158" evidence="6">
    <location>
        <begin position="9"/>
        <end position="172"/>
    </location>
</feature>
<keyword evidence="3" id="KW-0238">DNA-binding</keyword>
<sequence>MKIARGRELLTPEQRQALMQTPEGEWVLGTYYTFSKRDLEIINKRRREENRLGFAVQLAVLRYPGWPYTHIKSIPDSVIHYISKQIGASPPSLSLYPQRENTLWDHLKEIRSEHNFVTFTLKEYRMTFKHLHQLALENGDAIHLLHECIDFLRKNKIILPAITTLERMVWEARTMAEKKLFNTVSQSLANEQKVKLEEIITSQHPSESNKTILGWLKEPPGHPSPETFLKVIERLEYIRGIELETVKISHLHRNRLLQLSRLGSRYEPYAFRDFQENKRYSILTVFLLHLTQELTDKAFEIHDRQILSLLSKGRKAQEENQKQNGKKLNEKVIHFTNIGQALIKAKQENLDVFEVLESVIEWNSFVSSVEEAQELARPADYDYLDLLQKRFYSLRKYTPTLLRVLEFHSTKANEPLLQAVKIIRGMNESGKRKVPDDSPVDFISKRWKKHLYEDDGTTINRHYYEMAVLTELREHVRAGDVSIVGSRQYRDFEEYLFSEDTWNQTKENMRLSVSLSFEDYMMERASNLNERLRWLASNFNKLDGVSLEKGKLSLARLEKDVPEEAKKFSSSLYQMLPRIKLTDLLMDVAHITGFHEQFTHASNNRKPDKEETTIIMAALLGMGMNIGLSKMAEATPELTYKQLANVTQWRMYEDAMNKAQAVLVNFHHKLQLSSHWGDGTTSSSDGMRMQLGVSSLHADSNPHYGTGKGATIYRFTSDQFSSYYTKIIHTNSRDAIHVLDGLLHHETDLNIEEHYTDTAGYTDQIFGLTHLLGFKFAPRIRDLSDSKLFTIDKAREYPKLEAILRGQINTKTIKENYGDVLRLAHSIREGTVSASLIMGKLGSYSRQNSLATALREMGRIEKTIFILNYISDESLRRKIQRGLNKGEAMNGLARAIFFGKQGELRERTIQHQLQRASALNIIINAISIWNTLHLTKAVEYQKQSGSFNEELLHHMSPLGWEHINLLGEYHFNSEKMVSLDSLRPLKLS</sequence>
<evidence type="ECO:0000256" key="3">
    <source>
        <dbReference type="ARBA" id="ARBA00023125"/>
    </source>
</evidence>
<evidence type="ECO:0000313" key="8">
    <source>
        <dbReference type="Proteomes" id="UP000019270"/>
    </source>
</evidence>
<reference evidence="8" key="1">
    <citation type="submission" date="2013-03" db="EMBL/GenBank/DDBJ databases">
        <title>Draft genome sequence of Bacillus firmus DS1.</title>
        <authorList>
            <person name="Peng D."/>
            <person name="Zhu L."/>
            <person name="Sun M."/>
        </authorList>
    </citation>
    <scope>NUCLEOTIDE SEQUENCE [LARGE SCALE GENOMIC DNA]</scope>
    <source>
        <strain evidence="8">DS1</strain>
    </source>
</reference>
<proteinExistence type="inferred from homology"/>
<keyword evidence="2" id="KW-0815">Transposition</keyword>
<evidence type="ECO:0000256" key="2">
    <source>
        <dbReference type="ARBA" id="ARBA00022578"/>
    </source>
</evidence>
<evidence type="ECO:0000313" key="7">
    <source>
        <dbReference type="EMBL" id="EWG08998.1"/>
    </source>
</evidence>
<accession>W7KS68</accession>
<dbReference type="AlphaFoldDB" id="W7KS68"/>
<dbReference type="GO" id="GO:0006313">
    <property type="term" value="P:DNA transposition"/>
    <property type="evidence" value="ECO:0007669"/>
    <property type="project" value="InterPro"/>
</dbReference>
<evidence type="ECO:0000256" key="1">
    <source>
        <dbReference type="ARBA" id="ARBA00009402"/>
    </source>
</evidence>
<organism evidence="7 8">
    <name type="scientific">Cytobacillus firmus DS1</name>
    <dbReference type="NCBI Taxonomy" id="1307436"/>
    <lineage>
        <taxon>Bacteria</taxon>
        <taxon>Bacillati</taxon>
        <taxon>Bacillota</taxon>
        <taxon>Bacilli</taxon>
        <taxon>Bacillales</taxon>
        <taxon>Bacillaceae</taxon>
        <taxon>Cytobacillus</taxon>
    </lineage>
</organism>
<dbReference type="NCBIfam" id="NF033527">
    <property type="entry name" value="transpos_Tn3"/>
    <property type="match status" value="1"/>
</dbReference>
<dbReference type="Proteomes" id="UP000019270">
    <property type="component" value="Unassembled WGS sequence"/>
</dbReference>
<feature type="domain" description="Tn3 transposase DDE" evidence="5">
    <location>
        <begin position="583"/>
        <end position="969"/>
    </location>
</feature>
<dbReference type="EMBL" id="APVL01000024">
    <property type="protein sequence ID" value="EWG08998.1"/>
    <property type="molecule type" value="Genomic_DNA"/>
</dbReference>
<evidence type="ECO:0000259" key="6">
    <source>
        <dbReference type="Pfam" id="PF13700"/>
    </source>
</evidence>
<comment type="similarity">
    <text evidence="1">Belongs to the transposase 7 family.</text>
</comment>
<dbReference type="InterPro" id="IPR025296">
    <property type="entry name" value="DUF4158"/>
</dbReference>
<dbReference type="GO" id="GO:0003677">
    <property type="term" value="F:DNA binding"/>
    <property type="evidence" value="ECO:0007669"/>
    <property type="project" value="UniProtKB-KW"/>
</dbReference>
<dbReference type="RefSeq" id="WP_035332669.1">
    <property type="nucleotide sequence ID" value="NZ_APVL01000024.1"/>
</dbReference>
<gene>
    <name evidence="7" type="ORF">PBF_21518</name>
</gene>
<dbReference type="OrthoDB" id="3538665at2"/>
<dbReference type="PATRIC" id="fig|1307436.3.peg.4590"/>
<protein>
    <submittedName>
        <fullName evidence="7">Transposase for transposon Tn1546</fullName>
    </submittedName>
</protein>